<keyword evidence="1" id="KW-1133">Transmembrane helix</keyword>
<proteinExistence type="predicted"/>
<evidence type="ECO:0000313" key="3">
    <source>
        <dbReference type="EMBL" id="RLK61918.1"/>
    </source>
</evidence>
<feature type="transmembrane region" description="Helical" evidence="1">
    <location>
        <begin position="22"/>
        <end position="49"/>
    </location>
</feature>
<sequence>MTTTPPHTLRARLRRLARDDRGAVSVELVMATPLLILLLLTVIQFGLYLHACHVAQSAASQGLSAARVAGGTAESGSTETRRALDLLGGGVLGGTTVTSTRTTADASVAVTGVAVQVVPFLTLTVHAEAHGPAEVFRGAG</sequence>
<dbReference type="RefSeq" id="WP_121391146.1">
    <property type="nucleotide sequence ID" value="NZ_RCDD01000001.1"/>
</dbReference>
<dbReference type="Proteomes" id="UP000282454">
    <property type="component" value="Unassembled WGS sequence"/>
</dbReference>
<reference evidence="3 4" key="1">
    <citation type="submission" date="2018-10" db="EMBL/GenBank/DDBJ databases">
        <title>Genomic Encyclopedia of Archaeal and Bacterial Type Strains, Phase II (KMG-II): from individual species to whole genera.</title>
        <authorList>
            <person name="Goeker M."/>
        </authorList>
    </citation>
    <scope>NUCLEOTIDE SEQUENCE [LARGE SCALE GENOMIC DNA]</scope>
    <source>
        <strain evidence="3 4">DSM 45657</strain>
    </source>
</reference>
<dbReference type="InterPro" id="IPR012495">
    <property type="entry name" value="TadE-like_dom"/>
</dbReference>
<evidence type="ECO:0000256" key="1">
    <source>
        <dbReference type="SAM" id="Phobius"/>
    </source>
</evidence>
<gene>
    <name evidence="3" type="ORF">CLV68_2463</name>
</gene>
<dbReference type="Pfam" id="PF07811">
    <property type="entry name" value="TadE"/>
    <property type="match status" value="1"/>
</dbReference>
<evidence type="ECO:0000259" key="2">
    <source>
        <dbReference type="Pfam" id="PF07811"/>
    </source>
</evidence>
<evidence type="ECO:0000313" key="4">
    <source>
        <dbReference type="Proteomes" id="UP000282454"/>
    </source>
</evidence>
<comment type="caution">
    <text evidence="3">The sequence shown here is derived from an EMBL/GenBank/DDBJ whole genome shotgun (WGS) entry which is preliminary data.</text>
</comment>
<feature type="domain" description="TadE-like" evidence="2">
    <location>
        <begin position="22"/>
        <end position="62"/>
    </location>
</feature>
<keyword evidence="4" id="KW-1185">Reference proteome</keyword>
<keyword evidence="1" id="KW-0812">Transmembrane</keyword>
<organism evidence="3 4">
    <name type="scientific">Actinokineospora cianjurensis</name>
    <dbReference type="NCBI Taxonomy" id="585224"/>
    <lineage>
        <taxon>Bacteria</taxon>
        <taxon>Bacillati</taxon>
        <taxon>Actinomycetota</taxon>
        <taxon>Actinomycetes</taxon>
        <taxon>Pseudonocardiales</taxon>
        <taxon>Pseudonocardiaceae</taxon>
        <taxon>Actinokineospora</taxon>
    </lineage>
</organism>
<accession>A0A421BC49</accession>
<protein>
    <submittedName>
        <fullName evidence="3">TadE-like protein</fullName>
    </submittedName>
</protein>
<name>A0A421BC49_9PSEU</name>
<dbReference type="EMBL" id="RCDD01000001">
    <property type="protein sequence ID" value="RLK61918.1"/>
    <property type="molecule type" value="Genomic_DNA"/>
</dbReference>
<dbReference type="AlphaFoldDB" id="A0A421BC49"/>
<keyword evidence="1" id="KW-0472">Membrane</keyword>